<evidence type="ECO:0000313" key="4">
    <source>
        <dbReference type="Proteomes" id="UP001501126"/>
    </source>
</evidence>
<evidence type="ECO:0000259" key="1">
    <source>
        <dbReference type="Pfam" id="PF14399"/>
    </source>
</evidence>
<dbReference type="EMBL" id="BAAAFH010000022">
    <property type="protein sequence ID" value="GAA0876380.1"/>
    <property type="molecule type" value="Genomic_DNA"/>
</dbReference>
<dbReference type="InterPro" id="IPR026935">
    <property type="entry name" value="BtrH_N"/>
</dbReference>
<dbReference type="Pfam" id="PF14399">
    <property type="entry name" value="BtrH_N"/>
    <property type="match status" value="1"/>
</dbReference>
<dbReference type="InterPro" id="IPR032369">
    <property type="entry name" value="DUF4872"/>
</dbReference>
<keyword evidence="4" id="KW-1185">Reference proteome</keyword>
<name>A0ABN1MSY6_9FLAO</name>
<dbReference type="Proteomes" id="UP001501126">
    <property type="component" value="Unassembled WGS sequence"/>
</dbReference>
<gene>
    <name evidence="3" type="ORF">GCM10009118_27900</name>
</gene>
<comment type="caution">
    <text evidence="3">The sequence shown here is derived from an EMBL/GenBank/DDBJ whole genome shotgun (WGS) entry which is preliminary data.</text>
</comment>
<proteinExistence type="predicted"/>
<accession>A0ABN1MSY6</accession>
<evidence type="ECO:0000313" key="3">
    <source>
        <dbReference type="EMBL" id="GAA0876380.1"/>
    </source>
</evidence>
<feature type="domain" description="DUF4872" evidence="2">
    <location>
        <begin position="154"/>
        <end position="327"/>
    </location>
</feature>
<dbReference type="RefSeq" id="WP_343789083.1">
    <property type="nucleotide sequence ID" value="NZ_BAAAFH010000022.1"/>
</dbReference>
<feature type="domain" description="Butirosin biosynthesis protein H N-terminal" evidence="1">
    <location>
        <begin position="12"/>
        <end position="143"/>
    </location>
</feature>
<dbReference type="Pfam" id="PF16169">
    <property type="entry name" value="DUF4872"/>
    <property type="match status" value="1"/>
</dbReference>
<organism evidence="3 4">
    <name type="scientific">Wandonia haliotis</name>
    <dbReference type="NCBI Taxonomy" id="574963"/>
    <lineage>
        <taxon>Bacteria</taxon>
        <taxon>Pseudomonadati</taxon>
        <taxon>Bacteroidota</taxon>
        <taxon>Flavobacteriia</taxon>
        <taxon>Flavobacteriales</taxon>
        <taxon>Crocinitomicaceae</taxon>
        <taxon>Wandonia</taxon>
    </lineage>
</organism>
<sequence>MKTNFEHHQAAHCENGVTSNLFQFYGLNLSEPMVFGIGGGIFFMHLPFIKVNNAPGTTFRPMPGTIFKRNASYFGIKYKRLTFNSPEKAQKKLDEMLEQGKPVGLQVGVFHLPYFPVEYRFHFNAHNIVVFGKEGNTYLISDPVMETTTTITEEELARVRFAKGAFAPKGQMYYPEYIPHISDDKIRGGIKKGIKHSAFFMNAPGPIIGVNGIRYISKKVRGYKEKLGDRKAGLYLGQLVRMQEEIGTGGGGFRYLHAAFLEEAYGYIPNEDLLRLSEQFTKSGDLWRQFASQAAAIYRGRITTQEAFDQAADILLEVAEIEKQAFRKSAKLKF</sequence>
<reference evidence="3 4" key="1">
    <citation type="journal article" date="2019" name="Int. J. Syst. Evol. Microbiol.">
        <title>The Global Catalogue of Microorganisms (GCM) 10K type strain sequencing project: providing services to taxonomists for standard genome sequencing and annotation.</title>
        <authorList>
            <consortium name="The Broad Institute Genomics Platform"/>
            <consortium name="The Broad Institute Genome Sequencing Center for Infectious Disease"/>
            <person name="Wu L."/>
            <person name="Ma J."/>
        </authorList>
    </citation>
    <scope>NUCLEOTIDE SEQUENCE [LARGE SCALE GENOMIC DNA]</scope>
    <source>
        <strain evidence="3 4">JCM 16083</strain>
    </source>
</reference>
<evidence type="ECO:0000259" key="2">
    <source>
        <dbReference type="Pfam" id="PF16169"/>
    </source>
</evidence>
<protein>
    <submittedName>
        <fullName evidence="3">BtrH N-terminal domain-containing protein</fullName>
    </submittedName>
</protein>